<protein>
    <submittedName>
        <fullName evidence="1">Uncharacterized protein</fullName>
    </submittedName>
</protein>
<organism evidence="1 2">
    <name type="scientific">Aromia moschata</name>
    <dbReference type="NCBI Taxonomy" id="1265417"/>
    <lineage>
        <taxon>Eukaryota</taxon>
        <taxon>Metazoa</taxon>
        <taxon>Ecdysozoa</taxon>
        <taxon>Arthropoda</taxon>
        <taxon>Hexapoda</taxon>
        <taxon>Insecta</taxon>
        <taxon>Pterygota</taxon>
        <taxon>Neoptera</taxon>
        <taxon>Endopterygota</taxon>
        <taxon>Coleoptera</taxon>
        <taxon>Polyphaga</taxon>
        <taxon>Cucujiformia</taxon>
        <taxon>Chrysomeloidea</taxon>
        <taxon>Cerambycidae</taxon>
        <taxon>Cerambycinae</taxon>
        <taxon>Callichromatini</taxon>
        <taxon>Aromia</taxon>
    </lineage>
</organism>
<evidence type="ECO:0000313" key="2">
    <source>
        <dbReference type="Proteomes" id="UP001162162"/>
    </source>
</evidence>
<name>A0AAV8YFQ4_9CUCU</name>
<comment type="caution">
    <text evidence="1">The sequence shown here is derived from an EMBL/GenBank/DDBJ whole genome shotgun (WGS) entry which is preliminary data.</text>
</comment>
<dbReference type="Proteomes" id="UP001162162">
    <property type="component" value="Unassembled WGS sequence"/>
</dbReference>
<proteinExistence type="predicted"/>
<accession>A0AAV8YFQ4</accession>
<reference evidence="1" key="1">
    <citation type="journal article" date="2023" name="Insect Mol. Biol.">
        <title>Genome sequencing provides insights into the evolution of gene families encoding plant cell wall-degrading enzymes in longhorned beetles.</title>
        <authorList>
            <person name="Shin N.R."/>
            <person name="Okamura Y."/>
            <person name="Kirsch R."/>
            <person name="Pauchet Y."/>
        </authorList>
    </citation>
    <scope>NUCLEOTIDE SEQUENCE</scope>
    <source>
        <strain evidence="1">AMC_N1</strain>
    </source>
</reference>
<evidence type="ECO:0000313" key="1">
    <source>
        <dbReference type="EMBL" id="KAJ8950500.1"/>
    </source>
</evidence>
<keyword evidence="2" id="KW-1185">Reference proteome</keyword>
<sequence length="104" mass="12203">MPEFKIISNYLTDNKDVSRRVHIFTQQIFEQFLEMEAEGILSEVAGGSAVLLNIVRTFLQFTELDFVDLKLMQEVDCWDALTHILQTMLFQKIKKKNVYQTKTK</sequence>
<dbReference type="EMBL" id="JAPWTK010000099">
    <property type="protein sequence ID" value="KAJ8950500.1"/>
    <property type="molecule type" value="Genomic_DNA"/>
</dbReference>
<gene>
    <name evidence="1" type="ORF">NQ318_015244</name>
</gene>
<dbReference type="AlphaFoldDB" id="A0AAV8YFQ4"/>